<proteinExistence type="predicted"/>
<accession>A0ACB7EZQ9</accession>
<keyword evidence="2" id="KW-1185">Reference proteome</keyword>
<sequence length="1505" mass="169900">MMLKAGLQNEQITFLFVDTQIKCESFLEDINNILNSGDVPNLYATDEQERILTAMKPVVQDLGHQLTKANLMAAYIRRVRSNIHTVLCMSPIGEVFRARLRQFPSLALMCVKIHQTVARKCEQYLAELSRHNYVTPKSYLELLKIFTDLNGRKKQELCSGRQRMKSGLDKARHWTTAEDVSKMQEELETMRPLLEEAAKDTEVTMQTIKKDTVVAEETRMSVQAEEAKASEKARFAGAIAADAQRDLDEALPALDAALASLKSLNKNDVTEVRGMQRPPQGVKLVMEAVCIMKGIKPKKIPGTMPGTKINDYWEPGKGLLQDPGKFLESLFNYDKDNIPDTVINLIQPYIDNEEFQPESIAKVSKACTSICQWVRAMHVYHFVAKAVEPKRQALQEAQEDLAVTQRILDDAKEQLEAVESGIAALQAKYQDCLAKKDELDNKCQLCEARLIRADKLIGGLADEKVRWKETVQHLDYMVNNVAGDVLLSGAYIAYLGPFTGEYRAAMVEEWLHCFKELSVPHTNEPNLISTLADPVKIRSWQISGLPKDNLSVENGVIAQYSLRWPLFIDPQGQANTWIKNMTFKHQGNTVLKLGDSVIPYHKDFKMYITTKLPNPHYSPEVSTNVTLINFTLSPSGLEDQLLGQVVAEERPDLEEAKNHLIISNAKMKQELKEIEDEILFRLSSTEGNPVDDEELIQVLEASKIKAGEIEAKVAVAEKTEQDIDTTRLEYVPVAVRTQILFFCVSDLSNVDPMYQYSLEWFLGIFIAGIADSQTADTVKERIANINEFFTFSLYSNVCRSLFEKHKLMFAFLLCARIMMNENKIDMAEWRYLLSGGMPVQELMNPAVSWLSERAWQDILSLSALDNFCNMAERFTEHLQGFKRIFDSNQPHRHVKLTTVEPLPGEWDTKLDSFQKLLVLRCLRADCLIQGLQDFVSAHLGQRFIEPQTSDLSVVFKESSPFTPLIFVLSPGCDPAADLYKFADVMQFSKKMSAISLGQGQGPWAEIMMHAAMESGQWVFFQNCHLAPSWMPALETLIGNINPAKVHKDFRLWLTSLPSNKFPVSILQNGSKMTIEPPKGIKANLQKTYLRLTNDFISTSTKTTQLKSLLLSLCLFHGIALERRKFGPLGFNIPYEFTDGDLNICISQLKMFLDEYQDIPYKVLKYTAGEINYGGRVTDDWDRRCLLSVLEDFYSPSVLIDDHVYSSSGVYRQIDTSLDIKGYLAYIRSLPINDTPEIFGLHDNANISFAQNEAFSLLGAVIRLQPRAASAGGKTREEIVEEIVAGIVEKIPQPFRVQEVMEKYPVLYEESMNTVLIQEVIRYNNLLAVISKSLSDIVKALKGLVVMSSELELMANSLFKNMAFLTGTLQNYARRSGTAIDTIGFDFKVIMKSVTEITEKPNSGCYIHGLFLEGARWDNEAGQVAESRPKELHTEMAVIWLIPKPNRKPPTSGVYVCPIYKTLTRAGTLSTTGHSTNYVMSVELPTHQSQRHWIKRGVALICALDY</sequence>
<dbReference type="Proteomes" id="UP000805704">
    <property type="component" value="Chromosome 2"/>
</dbReference>
<evidence type="ECO:0000313" key="2">
    <source>
        <dbReference type="Proteomes" id="UP000805704"/>
    </source>
</evidence>
<organism evidence="1 2">
    <name type="scientific">Nibea albiflora</name>
    <name type="common">Yellow drum</name>
    <name type="synonym">Corvina albiflora</name>
    <dbReference type="NCBI Taxonomy" id="240163"/>
    <lineage>
        <taxon>Eukaryota</taxon>
        <taxon>Metazoa</taxon>
        <taxon>Chordata</taxon>
        <taxon>Craniata</taxon>
        <taxon>Vertebrata</taxon>
        <taxon>Euteleostomi</taxon>
        <taxon>Actinopterygii</taxon>
        <taxon>Neopterygii</taxon>
        <taxon>Teleostei</taxon>
        <taxon>Neoteleostei</taxon>
        <taxon>Acanthomorphata</taxon>
        <taxon>Eupercaria</taxon>
        <taxon>Sciaenidae</taxon>
        <taxon>Nibea</taxon>
    </lineage>
</organism>
<evidence type="ECO:0000313" key="1">
    <source>
        <dbReference type="EMBL" id="KAG8007434.1"/>
    </source>
</evidence>
<name>A0ACB7EZQ9_NIBAL</name>
<reference evidence="1" key="1">
    <citation type="submission" date="2020-04" db="EMBL/GenBank/DDBJ databases">
        <title>A chromosome-scale assembly and high-density genetic map of the yellow drum (Nibea albiflora) genome.</title>
        <authorList>
            <person name="Xu D."/>
            <person name="Zhang W."/>
            <person name="Chen R."/>
            <person name="Tan P."/>
            <person name="Wang L."/>
            <person name="Song H."/>
            <person name="Tian L."/>
            <person name="Zhu Q."/>
            <person name="Wang B."/>
        </authorList>
    </citation>
    <scope>NUCLEOTIDE SEQUENCE</scope>
    <source>
        <strain evidence="1">ZJHYS-2018</strain>
    </source>
</reference>
<gene>
    <name evidence="1" type="primary">DNAH1</name>
    <name evidence="1" type="ORF">GBF38_012970</name>
</gene>
<comment type="caution">
    <text evidence="1">The sequence shown here is derived from an EMBL/GenBank/DDBJ whole genome shotgun (WGS) entry which is preliminary data.</text>
</comment>
<protein>
    <submittedName>
        <fullName evidence="1">Dynein heavy chain 1</fullName>
    </submittedName>
</protein>
<dbReference type="EMBL" id="CM024790">
    <property type="protein sequence ID" value="KAG8007434.1"/>
    <property type="molecule type" value="Genomic_DNA"/>
</dbReference>